<feature type="active site" evidence="9">
    <location>
        <position position="147"/>
    </location>
</feature>
<evidence type="ECO:0000256" key="7">
    <source>
        <dbReference type="ARBA" id="ARBA00022989"/>
    </source>
</evidence>
<feature type="transmembrane region" description="Helical" evidence="9">
    <location>
        <begin position="171"/>
        <end position="195"/>
    </location>
</feature>
<evidence type="ECO:0000256" key="9">
    <source>
        <dbReference type="HAMAP-Rule" id="MF_00161"/>
    </source>
</evidence>
<evidence type="ECO:0000256" key="8">
    <source>
        <dbReference type="ARBA" id="ARBA00023136"/>
    </source>
</evidence>
<evidence type="ECO:0000256" key="4">
    <source>
        <dbReference type="ARBA" id="ARBA00022692"/>
    </source>
</evidence>
<keyword evidence="7 9" id="KW-1133">Transmembrane helix</keyword>
<comment type="similarity">
    <text evidence="1 9 10">Belongs to the peptidase A8 family.</text>
</comment>
<dbReference type="PANTHER" id="PTHR33695">
    <property type="entry name" value="LIPOPROTEIN SIGNAL PEPTIDASE"/>
    <property type="match status" value="1"/>
</dbReference>
<comment type="catalytic activity">
    <reaction evidence="9">
        <text>Release of signal peptides from bacterial membrane prolipoproteins. Hydrolyzes -Xaa-Yaa-Zaa-|-(S,diacylglyceryl)Cys-, in which Xaa is hydrophobic (preferably Leu), and Yaa (Ala or Ser) and Zaa (Gly or Ala) have small, neutral side chains.</text>
        <dbReference type="EC" id="3.4.23.36"/>
    </reaction>
</comment>
<comment type="caution">
    <text evidence="9">Lacks conserved residue(s) required for the propagation of feature annotation.</text>
</comment>
<accession>A0A399SWV5</accession>
<dbReference type="GO" id="GO:0004190">
    <property type="term" value="F:aspartic-type endopeptidase activity"/>
    <property type="evidence" value="ECO:0007669"/>
    <property type="project" value="UniProtKB-UniRule"/>
</dbReference>
<evidence type="ECO:0000256" key="1">
    <source>
        <dbReference type="ARBA" id="ARBA00006139"/>
    </source>
</evidence>
<evidence type="ECO:0000256" key="3">
    <source>
        <dbReference type="ARBA" id="ARBA00022670"/>
    </source>
</evidence>
<proteinExistence type="inferred from homology"/>
<keyword evidence="5 9" id="KW-0064">Aspartyl protease</keyword>
<reference evidence="11 12" key="1">
    <citation type="submission" date="2018-08" db="EMBL/GenBank/DDBJ databases">
        <title>Pallidiluteibacterium maritimus gen. nov., sp. nov., isolated from coastal sediment.</title>
        <authorList>
            <person name="Zhou L.Y."/>
        </authorList>
    </citation>
    <scope>NUCLEOTIDE SEQUENCE [LARGE SCALE GENOMIC DNA]</scope>
    <source>
        <strain evidence="11 12">XSD2</strain>
    </source>
</reference>
<keyword evidence="8 9" id="KW-0472">Membrane</keyword>
<keyword evidence="2 9" id="KW-1003">Cell membrane</keyword>
<evidence type="ECO:0000256" key="5">
    <source>
        <dbReference type="ARBA" id="ARBA00022750"/>
    </source>
</evidence>
<evidence type="ECO:0000256" key="10">
    <source>
        <dbReference type="RuleBase" id="RU004181"/>
    </source>
</evidence>
<name>A0A399SWV5_9BACT</name>
<dbReference type="AlphaFoldDB" id="A0A399SWV5"/>
<evidence type="ECO:0000256" key="2">
    <source>
        <dbReference type="ARBA" id="ARBA00022475"/>
    </source>
</evidence>
<dbReference type="PRINTS" id="PR00781">
    <property type="entry name" value="LIPOSIGPTASE"/>
</dbReference>
<feature type="active site" evidence="9">
    <location>
        <position position="181"/>
    </location>
</feature>
<comment type="caution">
    <text evidence="11">The sequence shown here is derived from an EMBL/GenBank/DDBJ whole genome shotgun (WGS) entry which is preliminary data.</text>
</comment>
<dbReference type="RefSeq" id="WP_119437490.1">
    <property type="nucleotide sequence ID" value="NZ_QWGR01000004.1"/>
</dbReference>
<comment type="pathway">
    <text evidence="9">Protein modification; lipoprotein biosynthesis (signal peptide cleavage).</text>
</comment>
<feature type="transmembrane region" description="Helical" evidence="9">
    <location>
        <begin position="95"/>
        <end position="119"/>
    </location>
</feature>
<dbReference type="InterPro" id="IPR001872">
    <property type="entry name" value="Peptidase_A8"/>
</dbReference>
<dbReference type="GO" id="GO:0006508">
    <property type="term" value="P:proteolysis"/>
    <property type="evidence" value="ECO:0007669"/>
    <property type="project" value="UniProtKB-KW"/>
</dbReference>
<evidence type="ECO:0000313" key="12">
    <source>
        <dbReference type="Proteomes" id="UP000265926"/>
    </source>
</evidence>
<evidence type="ECO:0000313" key="11">
    <source>
        <dbReference type="EMBL" id="RIJ48570.1"/>
    </source>
</evidence>
<dbReference type="OrthoDB" id="9810259at2"/>
<comment type="function">
    <text evidence="9">This protein specifically catalyzes the removal of signal peptides from prolipoproteins.</text>
</comment>
<comment type="subcellular location">
    <subcellularLocation>
        <location evidence="9">Cell membrane</location>
        <topology evidence="9">Multi-pass membrane protein</topology>
    </subcellularLocation>
</comment>
<dbReference type="Proteomes" id="UP000265926">
    <property type="component" value="Unassembled WGS sequence"/>
</dbReference>
<dbReference type="PANTHER" id="PTHR33695:SF1">
    <property type="entry name" value="LIPOPROTEIN SIGNAL PEPTIDASE"/>
    <property type="match status" value="1"/>
</dbReference>
<organism evidence="11 12">
    <name type="scientific">Maribellus luteus</name>
    <dbReference type="NCBI Taxonomy" id="2305463"/>
    <lineage>
        <taxon>Bacteria</taxon>
        <taxon>Pseudomonadati</taxon>
        <taxon>Bacteroidota</taxon>
        <taxon>Bacteroidia</taxon>
        <taxon>Marinilabiliales</taxon>
        <taxon>Prolixibacteraceae</taxon>
        <taxon>Maribellus</taxon>
    </lineage>
</organism>
<dbReference type="EC" id="3.4.23.36" evidence="9"/>
<protein>
    <recommendedName>
        <fullName evidence="9">Lipoprotein signal peptidase</fullName>
        <ecNumber evidence="9">3.4.23.36</ecNumber>
    </recommendedName>
    <alternativeName>
        <fullName evidence="9">Prolipoprotein signal peptidase</fullName>
    </alternativeName>
    <alternativeName>
        <fullName evidence="9">Signal peptidase II</fullName>
        <shortName evidence="9">SPase II</shortName>
    </alternativeName>
</protein>
<dbReference type="GO" id="GO:0005886">
    <property type="term" value="C:plasma membrane"/>
    <property type="evidence" value="ECO:0007669"/>
    <property type="project" value="UniProtKB-SubCell"/>
</dbReference>
<feature type="transmembrane region" description="Helical" evidence="9">
    <location>
        <begin position="65"/>
        <end position="83"/>
    </location>
</feature>
<dbReference type="UniPathway" id="UPA00665"/>
<dbReference type="EMBL" id="QWGR01000004">
    <property type="protein sequence ID" value="RIJ48570.1"/>
    <property type="molecule type" value="Genomic_DNA"/>
</dbReference>
<dbReference type="Pfam" id="PF01252">
    <property type="entry name" value="Peptidase_A8"/>
    <property type="match status" value="1"/>
</dbReference>
<keyword evidence="11" id="KW-0449">Lipoprotein</keyword>
<keyword evidence="3 9" id="KW-0645">Protease</keyword>
<keyword evidence="6 9" id="KW-0378">Hydrolase</keyword>
<keyword evidence="4 9" id="KW-0812">Transmembrane</keyword>
<gene>
    <name evidence="9" type="primary">lspA</name>
    <name evidence="11" type="ORF">D1614_08520</name>
</gene>
<keyword evidence="12" id="KW-1185">Reference proteome</keyword>
<dbReference type="HAMAP" id="MF_00161">
    <property type="entry name" value="LspA"/>
    <property type="match status" value="1"/>
</dbReference>
<sequence length="218" mass="24777">MSRTKKALLIIFLILIVDQVLKIWIKTHLAIGDEIVVFKDWFILHFVENNGMAFGFEFAGEYGKMALSIFRILAVVAIGWYLFKLAKNKEIPFGFIACISLIFAGAIGNIIDSLFYGIIFNHSWGQVATLFPAEGGYSSFLHGKVVDMFYFPLIEGRYPEWVPSVGGNPFIFFRPVFNIADSSITVGIFSILLFYRRYFNKAEMHEEESKAVDPATQE</sequence>
<evidence type="ECO:0000256" key="6">
    <source>
        <dbReference type="ARBA" id="ARBA00022801"/>
    </source>
</evidence>
<dbReference type="NCBIfam" id="NF011369">
    <property type="entry name" value="PRK14788.1"/>
    <property type="match status" value="1"/>
</dbReference>